<dbReference type="AlphaFoldDB" id="A0A1J5PC24"/>
<dbReference type="EMBL" id="MLJW01007390">
    <property type="protein sequence ID" value="OIQ65359.1"/>
    <property type="molecule type" value="Genomic_DNA"/>
</dbReference>
<comment type="caution">
    <text evidence="1">The sequence shown here is derived from an EMBL/GenBank/DDBJ whole genome shotgun (WGS) entry which is preliminary data.</text>
</comment>
<reference evidence="1" key="1">
    <citation type="submission" date="2016-10" db="EMBL/GenBank/DDBJ databases">
        <title>Sequence of Gallionella enrichment culture.</title>
        <authorList>
            <person name="Poehlein A."/>
            <person name="Muehling M."/>
            <person name="Daniel R."/>
        </authorList>
    </citation>
    <scope>NUCLEOTIDE SEQUENCE</scope>
</reference>
<gene>
    <name evidence="1" type="ORF">GALL_530840</name>
</gene>
<name>A0A1J5PC24_9ZZZZ</name>
<evidence type="ECO:0008006" key="2">
    <source>
        <dbReference type="Google" id="ProtNLM"/>
    </source>
</evidence>
<accession>A0A1J5PC24</accession>
<sequence length="110" mass="11849">MSDNIPKSTGNFAAALFGEYKFSGSPYSIAGWTEYATSYGSAAQDNWFVAPNAKLVGVTVAPTWQHEHLFARLNAGYMYLLDSGSPSAGYGNSGTGRNQFITTLEFGIVY</sequence>
<proteinExistence type="predicted"/>
<evidence type="ECO:0000313" key="1">
    <source>
        <dbReference type="EMBL" id="OIQ65359.1"/>
    </source>
</evidence>
<organism evidence="1">
    <name type="scientific">mine drainage metagenome</name>
    <dbReference type="NCBI Taxonomy" id="410659"/>
    <lineage>
        <taxon>unclassified sequences</taxon>
        <taxon>metagenomes</taxon>
        <taxon>ecological metagenomes</taxon>
    </lineage>
</organism>
<protein>
    <recommendedName>
        <fullName evidence="2">Porin</fullName>
    </recommendedName>
</protein>